<protein>
    <recommendedName>
        <fullName evidence="2">Pyridoxal phosphate homeostasis protein</fullName>
        <shortName evidence="2">PLP homeostasis protein</shortName>
    </recommendedName>
</protein>
<evidence type="ECO:0000256" key="3">
    <source>
        <dbReference type="RuleBase" id="RU004514"/>
    </source>
</evidence>
<accession>A0A507DBI5</accession>
<dbReference type="FunFam" id="3.20.20.10:FF:000007">
    <property type="entry name" value="Pyridoxal phosphate homeostasis protein"/>
    <property type="match status" value="1"/>
</dbReference>
<dbReference type="InterPro" id="IPR011078">
    <property type="entry name" value="PyrdxlP_homeostasis"/>
</dbReference>
<dbReference type="EMBL" id="QEAN01000090">
    <property type="protein sequence ID" value="TPX49012.1"/>
    <property type="molecule type" value="Genomic_DNA"/>
</dbReference>
<dbReference type="InterPro" id="IPR029066">
    <property type="entry name" value="PLP-binding_barrel"/>
</dbReference>
<dbReference type="InterPro" id="IPR001608">
    <property type="entry name" value="Ala_racemase_N"/>
</dbReference>
<evidence type="ECO:0000256" key="4">
    <source>
        <dbReference type="SAM" id="MobiDB-lite"/>
    </source>
</evidence>
<dbReference type="PROSITE" id="PS01211">
    <property type="entry name" value="UPF0001"/>
    <property type="match status" value="1"/>
</dbReference>
<dbReference type="STRING" id="286115.A0A507DBI5"/>
<feature type="region of interest" description="Disordered" evidence="4">
    <location>
        <begin position="1"/>
        <end position="43"/>
    </location>
</feature>
<keyword evidence="1 2" id="KW-0663">Pyridoxal phosphate</keyword>
<organism evidence="6 7">
    <name type="scientific">Synchytrium endobioticum</name>
    <dbReference type="NCBI Taxonomy" id="286115"/>
    <lineage>
        <taxon>Eukaryota</taxon>
        <taxon>Fungi</taxon>
        <taxon>Fungi incertae sedis</taxon>
        <taxon>Chytridiomycota</taxon>
        <taxon>Chytridiomycota incertae sedis</taxon>
        <taxon>Chytridiomycetes</taxon>
        <taxon>Synchytriales</taxon>
        <taxon>Synchytriaceae</taxon>
        <taxon>Synchytrium</taxon>
    </lineage>
</organism>
<evidence type="ECO:0000256" key="2">
    <source>
        <dbReference type="HAMAP-Rule" id="MF_03225"/>
    </source>
</evidence>
<gene>
    <name evidence="6" type="ORF">SeMB42_g02778</name>
</gene>
<dbReference type="HAMAP" id="MF_02087">
    <property type="entry name" value="PLP_homeostasis"/>
    <property type="match status" value="1"/>
</dbReference>
<reference evidence="6 7" key="1">
    <citation type="journal article" date="2019" name="Sci. Rep.">
        <title>Comparative genomics of chytrid fungi reveal insights into the obligate biotrophic and pathogenic lifestyle of Synchytrium endobioticum.</title>
        <authorList>
            <person name="van de Vossenberg B.T.L.H."/>
            <person name="Warris S."/>
            <person name="Nguyen H.D.T."/>
            <person name="van Gent-Pelzer M.P.E."/>
            <person name="Joly D.L."/>
            <person name="van de Geest H.C."/>
            <person name="Bonants P.J.M."/>
            <person name="Smith D.S."/>
            <person name="Levesque C.A."/>
            <person name="van der Lee T.A.J."/>
        </authorList>
    </citation>
    <scope>NUCLEOTIDE SEQUENCE [LARGE SCALE GENOMIC DNA]</scope>
    <source>
        <strain evidence="6 7">MB42</strain>
    </source>
</reference>
<feature type="compositionally biased region" description="Low complexity" evidence="4">
    <location>
        <begin position="12"/>
        <end position="26"/>
    </location>
</feature>
<comment type="function">
    <text evidence="2">Pyridoxal 5'-phosphate (PLP)-binding protein, which may be involved in intracellular homeostatic regulation of pyridoxal 5'-phosphate (PLP), the active form of vitamin B6.</text>
</comment>
<evidence type="ECO:0000259" key="5">
    <source>
        <dbReference type="Pfam" id="PF01168"/>
    </source>
</evidence>
<keyword evidence="7" id="KW-1185">Reference proteome</keyword>
<feature type="modified residue" description="N6-(pyridoxal phosphate)lysine" evidence="2">
    <location>
        <position position="87"/>
    </location>
</feature>
<dbReference type="PANTHER" id="PTHR10146:SF14">
    <property type="entry name" value="PYRIDOXAL PHOSPHATE HOMEOSTASIS PROTEIN"/>
    <property type="match status" value="1"/>
</dbReference>
<sequence>MNRAVSKAARIPRSPTPTYSSYTPHTSQRHFASRRPMDSPQSDIGVQVDQARVSEISANLHAIKARIESACLKASLDTRPRLVAVSKTKPVADIMAAYTCGHCHFGENVSELHDKAAHLPGDIKWHFIGHLQSNKCKVLASIPNLHVVETIDGIKKADAMNKALAAWTRPLRVFVQVNTSGESSKGGVEPHDLLAVATHVLDKCPKLKLAGLMTIGAPENGDKDPNPDFMTLQSCRDTVLESHKDRSLSLELSMGMSDDFENAIKAGSTNVRVGSKIFGARQYPNKQQQTP</sequence>
<evidence type="ECO:0000256" key="1">
    <source>
        <dbReference type="ARBA" id="ARBA00022898"/>
    </source>
</evidence>
<name>A0A507DBI5_9FUNG</name>
<comment type="caution">
    <text evidence="6">The sequence shown here is derived from an EMBL/GenBank/DDBJ whole genome shotgun (WGS) entry which is preliminary data.</text>
</comment>
<evidence type="ECO:0000313" key="6">
    <source>
        <dbReference type="EMBL" id="TPX49012.1"/>
    </source>
</evidence>
<dbReference type="SUPFAM" id="SSF51419">
    <property type="entry name" value="PLP-binding barrel"/>
    <property type="match status" value="1"/>
</dbReference>
<proteinExistence type="inferred from homology"/>
<dbReference type="VEuPathDB" id="FungiDB:SeMB42_g02778"/>
<dbReference type="CDD" id="cd06822">
    <property type="entry name" value="PLPDE_III_YBL036c_euk"/>
    <property type="match status" value="1"/>
</dbReference>
<dbReference type="PANTHER" id="PTHR10146">
    <property type="entry name" value="PROLINE SYNTHETASE CO-TRANSCRIBED BACTERIAL HOMOLOG PROTEIN"/>
    <property type="match status" value="1"/>
</dbReference>
<comment type="similarity">
    <text evidence="2 3">Belongs to the pyridoxal phosphate-binding protein YggS/PROSC family.</text>
</comment>
<dbReference type="GO" id="GO:0030170">
    <property type="term" value="F:pyridoxal phosphate binding"/>
    <property type="evidence" value="ECO:0007669"/>
    <property type="project" value="UniProtKB-UniRule"/>
</dbReference>
<dbReference type="Gene3D" id="3.20.20.10">
    <property type="entry name" value="Alanine racemase"/>
    <property type="match status" value="1"/>
</dbReference>
<dbReference type="Proteomes" id="UP000317494">
    <property type="component" value="Unassembled WGS sequence"/>
</dbReference>
<evidence type="ECO:0000313" key="7">
    <source>
        <dbReference type="Proteomes" id="UP000317494"/>
    </source>
</evidence>
<dbReference type="Pfam" id="PF01168">
    <property type="entry name" value="Ala_racemase_N"/>
    <property type="match status" value="1"/>
</dbReference>
<dbReference type="NCBIfam" id="TIGR00044">
    <property type="entry name" value="YggS family pyridoxal phosphate-dependent enzyme"/>
    <property type="match status" value="1"/>
</dbReference>
<feature type="domain" description="Alanine racemase N-terminal" evidence="5">
    <location>
        <begin position="59"/>
        <end position="281"/>
    </location>
</feature>
<dbReference type="AlphaFoldDB" id="A0A507DBI5"/>